<comment type="similarity">
    <text evidence="1">Belongs to the bacterial ribosomal protein bTHX family.</text>
</comment>
<comment type="caution">
    <text evidence="4">The sequence shown here is derived from an EMBL/GenBank/DDBJ whole genome shotgun (WGS) entry which is preliminary data.</text>
</comment>
<evidence type="ECO:0000256" key="2">
    <source>
        <dbReference type="ARBA" id="ARBA00022980"/>
    </source>
</evidence>
<dbReference type="InterPro" id="IPR044695">
    <property type="entry name" value="Ribosomal_bTHXc/bTHXc_plant"/>
</dbReference>
<evidence type="ECO:0000256" key="3">
    <source>
        <dbReference type="ARBA" id="ARBA00023274"/>
    </source>
</evidence>
<dbReference type="Proteomes" id="UP001188597">
    <property type="component" value="Unassembled WGS sequence"/>
</dbReference>
<evidence type="ECO:0000313" key="4">
    <source>
        <dbReference type="EMBL" id="KAK3008738.1"/>
    </source>
</evidence>
<protein>
    <submittedName>
        <fullName evidence="4">Uncharacterized protein</fullName>
    </submittedName>
</protein>
<proteinExistence type="inferred from homology"/>
<sequence length="81" mass="8700">MASLFLNLSPRLPSSTSQILGQSLSSSSYPSLSLSFLSPPSFPSVIGLFKKADGAISTVVYCGRGDKKTTKGKRFNHSFRN</sequence>
<dbReference type="GO" id="GO:0009536">
    <property type="term" value="C:plastid"/>
    <property type="evidence" value="ECO:0007669"/>
    <property type="project" value="TreeGrafter"/>
</dbReference>
<dbReference type="AlphaFoldDB" id="A0AA88VIL7"/>
<dbReference type="InterPro" id="IPR030826">
    <property type="entry name" value="Ribosomal_bTHX/bTHXc/bTHXm"/>
</dbReference>
<reference evidence="4" key="1">
    <citation type="submission" date="2022-12" db="EMBL/GenBank/DDBJ databases">
        <title>Draft genome assemblies for two species of Escallonia (Escalloniales).</title>
        <authorList>
            <person name="Chanderbali A."/>
            <person name="Dervinis C."/>
            <person name="Anghel I."/>
            <person name="Soltis D."/>
            <person name="Soltis P."/>
            <person name="Zapata F."/>
        </authorList>
    </citation>
    <scope>NUCLEOTIDE SEQUENCE</scope>
    <source>
        <strain evidence="4">UCBG64.0493</strain>
        <tissue evidence="4">Leaf</tissue>
    </source>
</reference>
<dbReference type="Pfam" id="PF17067">
    <property type="entry name" value="RPS31"/>
    <property type="match status" value="1"/>
</dbReference>
<gene>
    <name evidence="4" type="ORF">RJ639_013176</name>
</gene>
<accession>A0AA88VIL7</accession>
<dbReference type="GO" id="GO:0005840">
    <property type="term" value="C:ribosome"/>
    <property type="evidence" value="ECO:0007669"/>
    <property type="project" value="UniProtKB-KW"/>
</dbReference>
<dbReference type="PANTHER" id="PTHR34550">
    <property type="entry name" value="30S RIBOSOMAL PROTEIN S31, CHLOROPLASTIC"/>
    <property type="match status" value="1"/>
</dbReference>
<keyword evidence="3" id="KW-0687">Ribonucleoprotein</keyword>
<feature type="non-terminal residue" evidence="4">
    <location>
        <position position="81"/>
    </location>
</feature>
<evidence type="ECO:0000256" key="1">
    <source>
        <dbReference type="ARBA" id="ARBA00010834"/>
    </source>
</evidence>
<name>A0AA88VIL7_9ASTE</name>
<dbReference type="PANTHER" id="PTHR34550:SF2">
    <property type="entry name" value="SMALL RIBOSOMAL SUBUNIT PROTEIN BTHXC"/>
    <property type="match status" value="1"/>
</dbReference>
<keyword evidence="2" id="KW-0689">Ribosomal protein</keyword>
<keyword evidence="5" id="KW-1185">Reference proteome</keyword>
<evidence type="ECO:0000313" key="5">
    <source>
        <dbReference type="Proteomes" id="UP001188597"/>
    </source>
</evidence>
<dbReference type="EMBL" id="JAVXUP010001723">
    <property type="protein sequence ID" value="KAK3008738.1"/>
    <property type="molecule type" value="Genomic_DNA"/>
</dbReference>
<dbReference type="GO" id="GO:1990904">
    <property type="term" value="C:ribonucleoprotein complex"/>
    <property type="evidence" value="ECO:0007669"/>
    <property type="project" value="UniProtKB-KW"/>
</dbReference>
<organism evidence="4 5">
    <name type="scientific">Escallonia herrerae</name>
    <dbReference type="NCBI Taxonomy" id="1293975"/>
    <lineage>
        <taxon>Eukaryota</taxon>
        <taxon>Viridiplantae</taxon>
        <taxon>Streptophyta</taxon>
        <taxon>Embryophyta</taxon>
        <taxon>Tracheophyta</taxon>
        <taxon>Spermatophyta</taxon>
        <taxon>Magnoliopsida</taxon>
        <taxon>eudicotyledons</taxon>
        <taxon>Gunneridae</taxon>
        <taxon>Pentapetalae</taxon>
        <taxon>asterids</taxon>
        <taxon>campanulids</taxon>
        <taxon>Escalloniales</taxon>
        <taxon>Escalloniaceae</taxon>
        <taxon>Escallonia</taxon>
    </lineage>
</organism>
<dbReference type="GO" id="GO:0032544">
    <property type="term" value="P:plastid translation"/>
    <property type="evidence" value="ECO:0007669"/>
    <property type="project" value="TreeGrafter"/>
</dbReference>